<dbReference type="Proteomes" id="UP000432464">
    <property type="component" value="Unassembled WGS sequence"/>
</dbReference>
<organism evidence="1 2">
    <name type="scientific">Nocardia aurantiaca</name>
    <dbReference type="NCBI Taxonomy" id="2675850"/>
    <lineage>
        <taxon>Bacteria</taxon>
        <taxon>Bacillati</taxon>
        <taxon>Actinomycetota</taxon>
        <taxon>Actinomycetes</taxon>
        <taxon>Mycobacteriales</taxon>
        <taxon>Nocardiaceae</taxon>
        <taxon>Nocardia</taxon>
    </lineage>
</organism>
<protein>
    <submittedName>
        <fullName evidence="1">Uncharacterized protein</fullName>
    </submittedName>
</protein>
<comment type="caution">
    <text evidence="1">The sequence shown here is derived from an EMBL/GenBank/DDBJ whole genome shotgun (WGS) entry which is preliminary data.</text>
</comment>
<evidence type="ECO:0000313" key="2">
    <source>
        <dbReference type="Proteomes" id="UP000432464"/>
    </source>
</evidence>
<dbReference type="EMBL" id="WMBB01000021">
    <property type="protein sequence ID" value="MTE17275.1"/>
    <property type="molecule type" value="Genomic_DNA"/>
</dbReference>
<keyword evidence="2" id="KW-1185">Reference proteome</keyword>
<name>A0A6I3LA23_9NOCA</name>
<accession>A0A6I3LA23</accession>
<dbReference type="RefSeq" id="WP_154791681.1">
    <property type="nucleotide sequence ID" value="NZ_WMBB01000021.1"/>
</dbReference>
<sequence length="84" mass="9536">MTYFAHPLLGKRLPMPEDPELAQARVLTRELQSHADMLTRELQYISRPEAQTRAQADLAAVRRQLDRLHDRFPGVADAPDTLAS</sequence>
<proteinExistence type="predicted"/>
<evidence type="ECO:0000313" key="1">
    <source>
        <dbReference type="EMBL" id="MTE17275.1"/>
    </source>
</evidence>
<gene>
    <name evidence="1" type="ORF">GLP40_31630</name>
</gene>
<reference evidence="1 2" key="1">
    <citation type="submission" date="2019-11" db="EMBL/GenBank/DDBJ databases">
        <title>Nocardia sp. nov. CT2-14 isolated from soil.</title>
        <authorList>
            <person name="Kanchanasin P."/>
            <person name="Tanasupawat S."/>
            <person name="Yuki M."/>
            <person name="Kudo T."/>
        </authorList>
    </citation>
    <scope>NUCLEOTIDE SEQUENCE [LARGE SCALE GENOMIC DNA]</scope>
    <source>
        <strain evidence="1 2">CT2-14</strain>
    </source>
</reference>
<dbReference type="AlphaFoldDB" id="A0A6I3LA23"/>